<dbReference type="PANTHER" id="PTHR21301:SF10">
    <property type="entry name" value="REVERSE TRANSCRIPTASE DOMAIN-CONTAINING PROTEIN"/>
    <property type="match status" value="1"/>
</dbReference>
<reference evidence="2 3" key="2">
    <citation type="submission" date="2018-11" db="EMBL/GenBank/DDBJ databases">
        <authorList>
            <consortium name="Pathogen Informatics"/>
        </authorList>
    </citation>
    <scope>NUCLEOTIDE SEQUENCE [LARGE SCALE GENOMIC DNA]</scope>
    <source>
        <strain evidence="2 3">Costa Rica</strain>
    </source>
</reference>
<dbReference type="OMA" id="CVTILAR"/>
<dbReference type="WBParaSite" id="ACOC_0001087401-mRNA-1">
    <property type="protein sequence ID" value="ACOC_0001087401-mRNA-1"/>
    <property type="gene ID" value="ACOC_0001087401"/>
</dbReference>
<gene>
    <name evidence="2" type="ORF">ACOC_LOCUS10875</name>
</gene>
<dbReference type="InterPro" id="IPR035901">
    <property type="entry name" value="GIY-YIG_endonuc_sf"/>
</dbReference>
<reference evidence="4" key="1">
    <citation type="submission" date="2017-02" db="UniProtKB">
        <authorList>
            <consortium name="WormBaseParasite"/>
        </authorList>
    </citation>
    <scope>IDENTIFICATION</scope>
</reference>
<dbReference type="OrthoDB" id="10057701at2759"/>
<dbReference type="EMBL" id="UYYA01004564">
    <property type="protein sequence ID" value="VDM62460.1"/>
    <property type="molecule type" value="Genomic_DNA"/>
</dbReference>
<dbReference type="InterPro" id="IPR000477">
    <property type="entry name" value="RT_dom"/>
</dbReference>
<evidence type="ECO:0000313" key="4">
    <source>
        <dbReference type="WBParaSite" id="ACOC_0001087401-mRNA-1"/>
    </source>
</evidence>
<dbReference type="Pfam" id="PF00078">
    <property type="entry name" value="RVT_1"/>
    <property type="match status" value="1"/>
</dbReference>
<feature type="domain" description="Reverse transcriptase" evidence="1">
    <location>
        <begin position="1"/>
        <end position="152"/>
    </location>
</feature>
<keyword evidence="3" id="KW-1185">Reference proteome</keyword>
<accession>A0A0R3PX96</accession>
<dbReference type="Gene3D" id="3.40.1440.10">
    <property type="entry name" value="GIY-YIG endonuclease"/>
    <property type="match status" value="1"/>
</dbReference>
<dbReference type="InterPro" id="IPR000305">
    <property type="entry name" value="GIY-YIG_endonuc"/>
</dbReference>
<evidence type="ECO:0000313" key="3">
    <source>
        <dbReference type="Proteomes" id="UP000267027"/>
    </source>
</evidence>
<protein>
    <submittedName>
        <fullName evidence="4">Reverse transcriptase domain-containing protein</fullName>
    </submittedName>
</protein>
<dbReference type="CDD" id="cd10442">
    <property type="entry name" value="GIY-YIG_PLEs"/>
    <property type="match status" value="1"/>
</dbReference>
<dbReference type="Pfam" id="PF26215">
    <property type="entry name" value="HTH_animal"/>
    <property type="match status" value="1"/>
</dbReference>
<evidence type="ECO:0000313" key="2">
    <source>
        <dbReference type="EMBL" id="VDM62460.1"/>
    </source>
</evidence>
<dbReference type="InterPro" id="IPR058912">
    <property type="entry name" value="HTH_animal"/>
</dbReference>
<dbReference type="Pfam" id="PF01541">
    <property type="entry name" value="GIY-YIG"/>
    <property type="match status" value="1"/>
</dbReference>
<dbReference type="PANTHER" id="PTHR21301">
    <property type="entry name" value="REVERSE TRANSCRIPTASE"/>
    <property type="match status" value="1"/>
</dbReference>
<dbReference type="AlphaFoldDB" id="A0A0R3PX96"/>
<organism evidence="4">
    <name type="scientific">Angiostrongylus costaricensis</name>
    <name type="common">Nematode worm</name>
    <dbReference type="NCBI Taxonomy" id="334426"/>
    <lineage>
        <taxon>Eukaryota</taxon>
        <taxon>Metazoa</taxon>
        <taxon>Ecdysozoa</taxon>
        <taxon>Nematoda</taxon>
        <taxon>Chromadorea</taxon>
        <taxon>Rhabditida</taxon>
        <taxon>Rhabditina</taxon>
        <taxon>Rhabditomorpha</taxon>
        <taxon>Strongyloidea</taxon>
        <taxon>Metastrongylidae</taxon>
        <taxon>Angiostrongylus</taxon>
    </lineage>
</organism>
<name>A0A0R3PX96_ANGCS</name>
<evidence type="ECO:0000259" key="1">
    <source>
        <dbReference type="PROSITE" id="PS50878"/>
    </source>
</evidence>
<dbReference type="STRING" id="334426.A0A0R3PX96"/>
<sequence>MFLDRLRTAQPNGACVMESFDVTALYTNVSNDSAMQAIFELLTQHEGEINIWSGKYYAQIRGLAMGQRLAPSLAIAFMSKVEAPVTDLGPLLYCRYVGDCFVLCSTQEEIDRCFELLNTQSEYIKFTREKPKEDWLPFLNVQISLSENGYITKWYRKPSSKNILAHYLPSHPSHTKRALVRNMYRTATSVCTGRQQREESRNLERQIAIFNGYESVAQDRCRGNRRPPNDNSSDRRVPFILPFISNDISTAIKRCLRRAGLENSVSVVEIPPSNLKRQLVRNRLYDRLCATQNCIICPSGRDGDCMSSGIVYLISCKTCGDEYIGESGRPLCVRMKEHLAGKNRPNSPLGTHRTQRHNGDDFEVCVTILARESRTQARRTLEALWINSRNPKMNRREECLIITHDIGQYIKLLF</sequence>
<proteinExistence type="predicted"/>
<dbReference type="PROSITE" id="PS50878">
    <property type="entry name" value="RT_POL"/>
    <property type="match status" value="1"/>
</dbReference>
<dbReference type="Proteomes" id="UP000267027">
    <property type="component" value="Unassembled WGS sequence"/>
</dbReference>